<dbReference type="EMBL" id="POVK01000020">
    <property type="protein sequence ID" value="NHA34247.1"/>
    <property type="molecule type" value="Genomic_DNA"/>
</dbReference>
<sequence>MTNYHVIIPAAGTGNRMGRAYNKLLIRVAGRTILEHTIDVFQKDDQCESIYLAIHPRDREQLQNLLAPYSKIKGLIEGGKERQESIHKVIQHMNVAEDEVVLVHDGARPFITHQTIKEVTLAIEACGAAIVGVKAKDTIKLVQNQFVSQTLDRSALWQVQTPQGSKFQHLKTAYDDALSKKINGTDDASLLEASGQPIYMVEGDYDNIKVTTEEDLTYAEAIFDKRRKENHV</sequence>
<evidence type="ECO:0000313" key="14">
    <source>
        <dbReference type="EMBL" id="CAD7360660.1"/>
    </source>
</evidence>
<comment type="function">
    <text evidence="13">Catalyzes the formation of 4-diphosphocytidyl-2-C-methyl-D-erythritol from CTP and 2-C-methyl-D-erythritol 4-phosphate (MEP).</text>
</comment>
<dbReference type="InterPro" id="IPR034683">
    <property type="entry name" value="IspD/TarI"/>
</dbReference>
<comment type="function">
    <text evidence="11">Catalyzes the transfer of the cytidylyl group of CTP to D-ribitol 5-phosphate.</text>
</comment>
<dbReference type="InterPro" id="IPR018294">
    <property type="entry name" value="ISPD_synthase_CS"/>
</dbReference>
<comment type="similarity">
    <text evidence="12">Belongs to the IspD/TarI cytidylyltransferase family. TarI subfamily.</text>
</comment>
<accession>A0A7Z7QRC6</accession>
<keyword evidence="18" id="KW-1185">Reference proteome</keyword>
<dbReference type="GO" id="GO:0071555">
    <property type="term" value="P:cell wall organization"/>
    <property type="evidence" value="ECO:0007669"/>
    <property type="project" value="UniProtKB-KW"/>
</dbReference>
<dbReference type="InterPro" id="IPR050088">
    <property type="entry name" value="IspD/TarI_cytidylyltransf_bact"/>
</dbReference>
<evidence type="ECO:0000256" key="11">
    <source>
        <dbReference type="ARBA" id="ARBA00056549"/>
    </source>
</evidence>
<keyword evidence="9" id="KW-0961">Cell wall biogenesis/degradation</keyword>
<feature type="site" description="Transition state stabilizer" evidence="13">
    <location>
        <position position="16"/>
    </location>
</feature>
<proteinExistence type="inferred from homology"/>
<dbReference type="GO" id="GO:0019288">
    <property type="term" value="P:isopentenyl diphosphate biosynthetic process, methylerythritol 4-phosphate pathway"/>
    <property type="evidence" value="ECO:0007669"/>
    <property type="project" value="UniProtKB-UniRule"/>
</dbReference>
<name>A0A7Z7QRC6_STASC</name>
<evidence type="ECO:0000256" key="8">
    <source>
        <dbReference type="ARBA" id="ARBA00023229"/>
    </source>
</evidence>
<evidence type="ECO:0000256" key="9">
    <source>
        <dbReference type="ARBA" id="ARBA00023316"/>
    </source>
</evidence>
<feature type="site" description="Positions MEP for the nucleophilic attack" evidence="13">
    <location>
        <position position="153"/>
    </location>
</feature>
<dbReference type="CDD" id="cd02516">
    <property type="entry name" value="CDP-ME_synthetase"/>
    <property type="match status" value="1"/>
</dbReference>
<dbReference type="GeneID" id="93790975"/>
<dbReference type="InterPro" id="IPR001228">
    <property type="entry name" value="IspD"/>
</dbReference>
<comment type="similarity">
    <text evidence="4 13">Belongs to the IspD/TarI cytidylyltransferase family. IspD subfamily.</text>
</comment>
<dbReference type="HAMAP" id="MF_00108">
    <property type="entry name" value="IspD"/>
    <property type="match status" value="1"/>
</dbReference>
<dbReference type="PANTHER" id="PTHR32125:SF4">
    <property type="entry name" value="2-C-METHYL-D-ERYTHRITOL 4-PHOSPHATE CYTIDYLYLTRANSFERASE, CHLOROPLASTIC"/>
    <property type="match status" value="1"/>
</dbReference>
<evidence type="ECO:0000256" key="6">
    <source>
        <dbReference type="ARBA" id="ARBA00022695"/>
    </source>
</evidence>
<organism evidence="16">
    <name type="scientific">Staphylococcus schleiferi</name>
    <dbReference type="NCBI Taxonomy" id="1295"/>
    <lineage>
        <taxon>Bacteria</taxon>
        <taxon>Bacillati</taxon>
        <taxon>Bacillota</taxon>
        <taxon>Bacilli</taxon>
        <taxon>Bacillales</taxon>
        <taxon>Staphylococcaceae</taxon>
        <taxon>Staphylococcus</taxon>
    </lineage>
</organism>
<dbReference type="PROSITE" id="PS01295">
    <property type="entry name" value="ISPD"/>
    <property type="match status" value="1"/>
</dbReference>
<evidence type="ECO:0000256" key="3">
    <source>
        <dbReference type="ARBA" id="ARBA00004837"/>
    </source>
</evidence>
<evidence type="ECO:0000256" key="5">
    <source>
        <dbReference type="ARBA" id="ARBA00022679"/>
    </source>
</evidence>
<dbReference type="UniPathway" id="UPA00056">
    <property type="reaction ID" value="UER00093"/>
</dbReference>
<evidence type="ECO:0000256" key="2">
    <source>
        <dbReference type="ARBA" id="ARBA00004787"/>
    </source>
</evidence>
<reference evidence="14 17" key="3">
    <citation type="submission" date="2020-11" db="EMBL/GenBank/DDBJ databases">
        <authorList>
            <consortium name="Pathogen Informatics"/>
        </authorList>
    </citation>
    <scope>NUCLEOTIDE SEQUENCE [LARGE SCALE GENOMIC DNA]</scope>
    <source>
        <strain evidence="14 17">NCTC12218</strain>
    </source>
</reference>
<dbReference type="Proteomes" id="UP000572988">
    <property type="component" value="Unassembled WGS sequence"/>
</dbReference>
<comment type="pathway">
    <text evidence="3">Cell wall biogenesis; poly(ribitol phosphate) teichoic acid biosynthesis.</text>
</comment>
<keyword evidence="6 13" id="KW-0548">Nucleotidyltransferase</keyword>
<evidence type="ECO:0000256" key="4">
    <source>
        <dbReference type="ARBA" id="ARBA00009789"/>
    </source>
</evidence>
<feature type="site" description="Transition state stabilizer" evidence="13">
    <location>
        <position position="23"/>
    </location>
</feature>
<protein>
    <recommendedName>
        <fullName evidence="13">2-C-methyl-D-erythritol 4-phosphate cytidylyltransferase</fullName>
        <ecNumber evidence="13">2.7.7.60</ecNumber>
    </recommendedName>
    <alternativeName>
        <fullName evidence="13">4-diphosphocytidyl-2C-methyl-D-erythritol synthase</fullName>
    </alternativeName>
    <alternativeName>
        <fullName evidence="13">MEP cytidylyltransferase</fullName>
        <shortName evidence="13">MCT</shortName>
    </alternativeName>
</protein>
<gene>
    <name evidence="16" type="primary">ispD_2</name>
    <name evidence="13 15" type="synonym">ispD</name>
    <name evidence="15" type="ORF">C1O36_06900</name>
    <name evidence="16" type="ORF">NCTC12218_02339</name>
</gene>
<dbReference type="SUPFAM" id="SSF53448">
    <property type="entry name" value="Nucleotide-diphospho-sugar transferases"/>
    <property type="match status" value="1"/>
</dbReference>
<dbReference type="AlphaFoldDB" id="A0A7Z7QRC6"/>
<evidence type="ECO:0000313" key="18">
    <source>
        <dbReference type="Proteomes" id="UP000572988"/>
    </source>
</evidence>
<evidence type="ECO:0000313" key="17">
    <source>
        <dbReference type="Proteomes" id="UP000264146"/>
    </source>
</evidence>
<comment type="catalytic activity">
    <reaction evidence="10">
        <text>D-ribitol 5-phosphate + CTP + H(+) = CDP-L-ribitol + diphosphate</text>
        <dbReference type="Rhea" id="RHEA:12456"/>
        <dbReference type="ChEBI" id="CHEBI:15378"/>
        <dbReference type="ChEBI" id="CHEBI:33019"/>
        <dbReference type="ChEBI" id="CHEBI:37563"/>
        <dbReference type="ChEBI" id="CHEBI:57608"/>
        <dbReference type="ChEBI" id="CHEBI:57695"/>
        <dbReference type="EC" id="2.7.7.40"/>
    </reaction>
</comment>
<dbReference type="GO" id="GO:0047349">
    <property type="term" value="F:D-ribitol-5-phosphate cytidylyltransferase activity"/>
    <property type="evidence" value="ECO:0007669"/>
    <property type="project" value="UniProtKB-EC"/>
</dbReference>
<evidence type="ECO:0000313" key="15">
    <source>
        <dbReference type="EMBL" id="NHA34247.1"/>
    </source>
</evidence>
<comment type="catalytic activity">
    <reaction evidence="1 13">
        <text>2-C-methyl-D-erythritol 4-phosphate + CTP + H(+) = 4-CDP-2-C-methyl-D-erythritol + diphosphate</text>
        <dbReference type="Rhea" id="RHEA:13429"/>
        <dbReference type="ChEBI" id="CHEBI:15378"/>
        <dbReference type="ChEBI" id="CHEBI:33019"/>
        <dbReference type="ChEBI" id="CHEBI:37563"/>
        <dbReference type="ChEBI" id="CHEBI:57823"/>
        <dbReference type="ChEBI" id="CHEBI:58262"/>
        <dbReference type="EC" id="2.7.7.60"/>
    </reaction>
</comment>
<keyword evidence="5 13" id="KW-0808">Transferase</keyword>
<dbReference type="NCBIfam" id="TIGR00453">
    <property type="entry name" value="ispD"/>
    <property type="match status" value="1"/>
</dbReference>
<dbReference type="Proteomes" id="UP000264146">
    <property type="component" value="Chromosome"/>
</dbReference>
<dbReference type="EC" id="2.7.7.60" evidence="13"/>
<reference evidence="16" key="2">
    <citation type="submission" date="2018-06" db="EMBL/GenBank/DDBJ databases">
        <authorList>
            <consortium name="Pathogen Informatics"/>
            <person name="Doyle S."/>
        </authorList>
    </citation>
    <scope>NUCLEOTIDE SEQUENCE [LARGE SCALE GENOMIC DNA]</scope>
    <source>
        <strain evidence="16">NCTC12218</strain>
    </source>
</reference>
<dbReference type="GO" id="GO:0019350">
    <property type="term" value="P:teichoic acid biosynthetic process"/>
    <property type="evidence" value="ECO:0007669"/>
    <property type="project" value="UniProtKB-KW"/>
</dbReference>
<dbReference type="EMBL" id="UHEF01000001">
    <property type="protein sequence ID" value="SUM90293.1"/>
    <property type="molecule type" value="Genomic_DNA"/>
</dbReference>
<keyword evidence="7" id="KW-0777">Teichoic acid biosynthesis</keyword>
<dbReference type="InterPro" id="IPR029044">
    <property type="entry name" value="Nucleotide-diphossugar_trans"/>
</dbReference>
<dbReference type="FunFam" id="3.90.550.10:FF:000003">
    <property type="entry name" value="2-C-methyl-D-erythritol 4-phosphate cytidylyltransferase"/>
    <property type="match status" value="1"/>
</dbReference>
<keyword evidence="8 13" id="KW-0414">Isoprene biosynthesis</keyword>
<dbReference type="Gene3D" id="3.90.550.10">
    <property type="entry name" value="Spore Coat Polysaccharide Biosynthesis Protein SpsA, Chain A"/>
    <property type="match status" value="1"/>
</dbReference>
<evidence type="ECO:0000256" key="7">
    <source>
        <dbReference type="ARBA" id="ARBA00022944"/>
    </source>
</evidence>
<dbReference type="Pfam" id="PF01128">
    <property type="entry name" value="IspD"/>
    <property type="match status" value="1"/>
</dbReference>
<feature type="site" description="Positions MEP for the nucleophilic attack" evidence="13">
    <location>
        <position position="209"/>
    </location>
</feature>
<dbReference type="RefSeq" id="WP_016424285.1">
    <property type="nucleotide sequence ID" value="NZ_CABKRV010000001.1"/>
</dbReference>
<comment type="pathway">
    <text evidence="2 13">Isoprenoid biosynthesis; isopentenyl diphosphate biosynthesis via DXP pathway; isopentenyl diphosphate from 1-deoxy-D-xylulose 5-phosphate: step 2/6.</text>
</comment>
<dbReference type="PANTHER" id="PTHR32125">
    <property type="entry name" value="2-C-METHYL-D-ERYTHRITOL 4-PHOSPHATE CYTIDYLYLTRANSFERASE, CHLOROPLASTIC"/>
    <property type="match status" value="1"/>
</dbReference>
<dbReference type="GO" id="GO:0050518">
    <property type="term" value="F:2-C-methyl-D-erythritol 4-phosphate cytidylyltransferase activity"/>
    <property type="evidence" value="ECO:0007669"/>
    <property type="project" value="UniProtKB-UniRule"/>
</dbReference>
<evidence type="ECO:0000313" key="16">
    <source>
        <dbReference type="EMBL" id="SUM90293.1"/>
    </source>
</evidence>
<evidence type="ECO:0000256" key="13">
    <source>
        <dbReference type="HAMAP-Rule" id="MF_00108"/>
    </source>
</evidence>
<evidence type="ECO:0000256" key="12">
    <source>
        <dbReference type="ARBA" id="ARBA00061485"/>
    </source>
</evidence>
<dbReference type="EMBL" id="LR962863">
    <property type="protein sequence ID" value="CAD7360660.1"/>
    <property type="molecule type" value="Genomic_DNA"/>
</dbReference>
<evidence type="ECO:0000256" key="1">
    <source>
        <dbReference type="ARBA" id="ARBA00001282"/>
    </source>
</evidence>
<evidence type="ECO:0000256" key="10">
    <source>
        <dbReference type="ARBA" id="ARBA00049484"/>
    </source>
</evidence>
<reference evidence="15 18" key="1">
    <citation type="submission" date="2018-01" db="EMBL/GenBank/DDBJ databases">
        <title>Complete genome sequence of Staphylococcus Scheliferi isolated from human.</title>
        <authorList>
            <person name="Abouelkhair M.A."/>
            <person name="Bemis D.A."/>
            <person name="Kania S.A."/>
        </authorList>
    </citation>
    <scope>NUCLEOTIDE SEQUENCE [LARGE SCALE GENOMIC DNA]</scope>
    <source>
        <strain evidence="15 18">ATCC 43808</strain>
    </source>
</reference>